<comment type="caution">
    <text evidence="3">The sequence shown here is derived from an EMBL/GenBank/DDBJ whole genome shotgun (WGS) entry which is preliminary data.</text>
</comment>
<name>A0A226WVK8_CABSO</name>
<dbReference type="EMBL" id="MTHB01000201">
    <property type="protein sequence ID" value="OXC74840.1"/>
    <property type="molecule type" value="Genomic_DNA"/>
</dbReference>
<organism evidence="3 4">
    <name type="scientific">Caballeronia sordidicola</name>
    <name type="common">Burkholderia sordidicola</name>
    <dbReference type="NCBI Taxonomy" id="196367"/>
    <lineage>
        <taxon>Bacteria</taxon>
        <taxon>Pseudomonadati</taxon>
        <taxon>Pseudomonadota</taxon>
        <taxon>Betaproteobacteria</taxon>
        <taxon>Burkholderiales</taxon>
        <taxon>Burkholderiaceae</taxon>
        <taxon>Caballeronia</taxon>
    </lineage>
</organism>
<evidence type="ECO:0000313" key="3">
    <source>
        <dbReference type="EMBL" id="OXC74840.1"/>
    </source>
</evidence>
<dbReference type="SUPFAM" id="SSF52172">
    <property type="entry name" value="CheY-like"/>
    <property type="match status" value="1"/>
</dbReference>
<proteinExistence type="predicted"/>
<evidence type="ECO:0000259" key="2">
    <source>
        <dbReference type="PROSITE" id="PS50110"/>
    </source>
</evidence>
<comment type="caution">
    <text evidence="1">Lacks conserved residue(s) required for the propagation of feature annotation.</text>
</comment>
<evidence type="ECO:0000313" key="4">
    <source>
        <dbReference type="Proteomes" id="UP000214720"/>
    </source>
</evidence>
<protein>
    <recommendedName>
        <fullName evidence="2">Response regulatory domain-containing protein</fullName>
    </recommendedName>
</protein>
<evidence type="ECO:0000256" key="1">
    <source>
        <dbReference type="PROSITE-ProRule" id="PRU00169"/>
    </source>
</evidence>
<gene>
    <name evidence="3" type="ORF">BSU04_29935</name>
</gene>
<dbReference type="PROSITE" id="PS50110">
    <property type="entry name" value="RESPONSE_REGULATORY"/>
    <property type="match status" value="1"/>
</dbReference>
<dbReference type="InterPro" id="IPR001789">
    <property type="entry name" value="Sig_transdc_resp-reg_receiver"/>
</dbReference>
<dbReference type="OrthoDB" id="9793549at2"/>
<accession>A0A226WVK8</accession>
<dbReference type="Gene3D" id="3.40.50.2300">
    <property type="match status" value="1"/>
</dbReference>
<dbReference type="GO" id="GO:0000160">
    <property type="term" value="P:phosphorelay signal transduction system"/>
    <property type="evidence" value="ECO:0007669"/>
    <property type="project" value="InterPro"/>
</dbReference>
<dbReference type="Proteomes" id="UP000214720">
    <property type="component" value="Unassembled WGS sequence"/>
</dbReference>
<dbReference type="RefSeq" id="WP_089163718.1">
    <property type="nucleotide sequence ID" value="NZ_MTHB01000201.1"/>
</dbReference>
<feature type="domain" description="Response regulatory" evidence="2">
    <location>
        <begin position="1"/>
        <end position="68"/>
    </location>
</feature>
<reference evidence="4" key="1">
    <citation type="submission" date="2017-01" db="EMBL/GenBank/DDBJ databases">
        <title>Genome Analysis of Deinococcus marmoris KOPRI26562.</title>
        <authorList>
            <person name="Kim J.H."/>
            <person name="Oh H.-M."/>
        </authorList>
    </citation>
    <scope>NUCLEOTIDE SEQUENCE [LARGE SCALE GENOMIC DNA]</scope>
    <source>
        <strain evidence="4">PAMC 26633</strain>
    </source>
</reference>
<dbReference type="AlphaFoldDB" id="A0A226WVK8"/>
<dbReference type="InterPro" id="IPR011006">
    <property type="entry name" value="CheY-like_superfamily"/>
</dbReference>
<sequence length="75" mass="8364">MLPVPDFSVYEVVRRLREKSKFDKLHVLALTAYGTTTSRARAEEAGMNAYLVKPALLDALTNEILRAMNAHGNNC</sequence>